<dbReference type="EMBL" id="BT147988">
    <property type="protein sequence ID" value="AFK47782.1"/>
    <property type="molecule type" value="mRNA"/>
</dbReference>
<dbReference type="KEGG" id="lja:130715596"/>
<organism evidence="2">
    <name type="scientific">Lotus japonicus</name>
    <name type="common">Lotus corniculatus var. japonicus</name>
    <dbReference type="NCBI Taxonomy" id="34305"/>
    <lineage>
        <taxon>Eukaryota</taxon>
        <taxon>Viridiplantae</taxon>
        <taxon>Streptophyta</taxon>
        <taxon>Embryophyta</taxon>
        <taxon>Tracheophyta</taxon>
        <taxon>Spermatophyta</taxon>
        <taxon>Magnoliopsida</taxon>
        <taxon>eudicotyledons</taxon>
        <taxon>Gunneridae</taxon>
        <taxon>Pentapetalae</taxon>
        <taxon>rosids</taxon>
        <taxon>fabids</taxon>
        <taxon>Fabales</taxon>
        <taxon>Fabaceae</taxon>
        <taxon>Papilionoideae</taxon>
        <taxon>50 kb inversion clade</taxon>
        <taxon>NPAAA clade</taxon>
        <taxon>Hologalegina</taxon>
        <taxon>robinioid clade</taxon>
        <taxon>Loteae</taxon>
        <taxon>Lotus</taxon>
    </lineage>
</organism>
<name>I3T5J0_LOTJA</name>
<reference evidence="2" key="1">
    <citation type="submission" date="2012-05" db="EMBL/GenBank/DDBJ databases">
        <authorList>
            <person name="Krishnakumar V."/>
            <person name="Cheung F."/>
            <person name="Xiao Y."/>
            <person name="Chan A."/>
            <person name="Moskal W.A."/>
            <person name="Town C.D."/>
        </authorList>
    </citation>
    <scope>NUCLEOTIDE SEQUENCE</scope>
</reference>
<proteinExistence type="evidence at transcript level"/>
<evidence type="ECO:0000256" key="1">
    <source>
        <dbReference type="SAM" id="MobiDB-lite"/>
    </source>
</evidence>
<sequence length="240" mass="26666">MAFEDFEPIFGEPKVEWAAHSSCPLRPFLFHATAPDSSHIVVCVTDFHSDTWEARLSVSFLEDIRDIIGIGGSWAEFVEYFVTSLKSEDLKLVLEANSNSDGVSHAKLVAQKSKGMPLITIPLTKLLDSAVNEAMSNLSLNLFRAFKNITCSLVKEQERSVWLTNMIAAEKAKNETLQTEYQKFQKISDSEKAGVSTNGLKKSPDKQAARDTKVKNRVVPVHRRTKVRGALLHGSDDAES</sequence>
<feature type="compositionally biased region" description="Basic and acidic residues" evidence="1">
    <location>
        <begin position="202"/>
        <end position="214"/>
    </location>
</feature>
<dbReference type="OrthoDB" id="775087at2759"/>
<dbReference type="AlphaFoldDB" id="I3T5J0"/>
<feature type="region of interest" description="Disordered" evidence="1">
    <location>
        <begin position="188"/>
        <end position="220"/>
    </location>
</feature>
<protein>
    <submittedName>
        <fullName evidence="2">Uncharacterized protein</fullName>
    </submittedName>
</protein>
<evidence type="ECO:0000313" key="2">
    <source>
        <dbReference type="EMBL" id="AFK47782.1"/>
    </source>
</evidence>
<dbReference type="RefSeq" id="XP_057421698.1">
    <property type="nucleotide sequence ID" value="XM_057565715.1"/>
</dbReference>
<dbReference type="PANTHER" id="PTHR35770:SF1">
    <property type="entry name" value="U2 SMALL NUCLEAR RIBONUCLEOPROTEIN AUXILIARY FACTOR-LIKE PROTEIN"/>
    <property type="match status" value="1"/>
</dbReference>
<dbReference type="GeneID" id="130715596"/>
<dbReference type="PANTHER" id="PTHR35770">
    <property type="entry name" value="U2 SMALL NUCLEAR RIBONUCLEOPROTEIN AUXILIARY FACTOR-LIKE PROTEIN"/>
    <property type="match status" value="1"/>
</dbReference>
<accession>I3T5J0</accession>